<protein>
    <submittedName>
        <fullName evidence="1">ClpP/crotonase-like domain-containing protein</fullName>
    </submittedName>
</protein>
<dbReference type="GO" id="GO:0004165">
    <property type="term" value="F:delta(3)-delta(2)-enoyl-CoA isomerase activity"/>
    <property type="evidence" value="ECO:0007669"/>
    <property type="project" value="TreeGrafter"/>
</dbReference>
<dbReference type="CDD" id="cd06558">
    <property type="entry name" value="crotonase-like"/>
    <property type="match status" value="1"/>
</dbReference>
<dbReference type="GO" id="GO:0006635">
    <property type="term" value="P:fatty acid beta-oxidation"/>
    <property type="evidence" value="ECO:0007669"/>
    <property type="project" value="TreeGrafter"/>
</dbReference>
<dbReference type="OrthoDB" id="1696280at2759"/>
<dbReference type="InterPro" id="IPR001753">
    <property type="entry name" value="Enoyl-CoA_hydra/iso"/>
</dbReference>
<dbReference type="Pfam" id="PF00378">
    <property type="entry name" value="ECH_1"/>
    <property type="match status" value="1"/>
</dbReference>
<accession>A0A1Y2FHU8</accession>
<dbReference type="SUPFAM" id="SSF52096">
    <property type="entry name" value="ClpP/crotonase"/>
    <property type="match status" value="1"/>
</dbReference>
<sequence>MQPIKFPNEQDAKVILTQPEEGIFLITFCNGEDNRLVTDFCQGVLSALDKIEQLCPVGSVGAVVTTGSVAKFYSNGLDLDHAGNTEGFWERSFYPMLHRLASYHLPCVAAINGHAFAGGAMMALCHDYRITNASKGFMSLNEVHFGAPLMTGMMACVRHRVSPAAVRKCVLEGHRFAGAEQVKLGFADQAADPADNGVLKAAIKEAQRLSQFSKTGVYGKLKLEMNAALLATLNIQSHNACVERMAKYDDDRDAFQESKAKL</sequence>
<dbReference type="RefSeq" id="XP_040725758.1">
    <property type="nucleotide sequence ID" value="XM_040866892.1"/>
</dbReference>
<evidence type="ECO:0000313" key="2">
    <source>
        <dbReference type="Proteomes" id="UP000193685"/>
    </source>
</evidence>
<reference evidence="1 2" key="1">
    <citation type="submission" date="2016-07" db="EMBL/GenBank/DDBJ databases">
        <title>Pervasive Adenine N6-methylation of Active Genes in Fungi.</title>
        <authorList>
            <consortium name="DOE Joint Genome Institute"/>
            <person name="Mondo S.J."/>
            <person name="Dannebaum R.O."/>
            <person name="Kuo R.C."/>
            <person name="Labutti K."/>
            <person name="Haridas S."/>
            <person name="Kuo A."/>
            <person name="Salamov A."/>
            <person name="Ahrendt S.R."/>
            <person name="Lipzen A."/>
            <person name="Sullivan W."/>
            <person name="Andreopoulos W.B."/>
            <person name="Clum A."/>
            <person name="Lindquist E."/>
            <person name="Daum C."/>
            <person name="Ramamoorthy G.K."/>
            <person name="Gryganskyi A."/>
            <person name="Culley D."/>
            <person name="Magnuson J.K."/>
            <person name="James T.Y."/>
            <person name="O'Malley M.A."/>
            <person name="Stajich J.E."/>
            <person name="Spatafora J.W."/>
            <person name="Visel A."/>
            <person name="Grigoriev I.V."/>
        </authorList>
    </citation>
    <scope>NUCLEOTIDE SEQUENCE [LARGE SCALE GENOMIC DNA]</scope>
    <source>
        <strain evidence="1 2">12-1054</strain>
    </source>
</reference>
<dbReference type="Gene3D" id="3.90.226.10">
    <property type="entry name" value="2-enoyl-CoA Hydratase, Chain A, domain 1"/>
    <property type="match status" value="1"/>
</dbReference>
<organism evidence="1 2">
    <name type="scientific">Protomyces lactucae-debilis</name>
    <dbReference type="NCBI Taxonomy" id="2754530"/>
    <lineage>
        <taxon>Eukaryota</taxon>
        <taxon>Fungi</taxon>
        <taxon>Dikarya</taxon>
        <taxon>Ascomycota</taxon>
        <taxon>Taphrinomycotina</taxon>
        <taxon>Taphrinomycetes</taxon>
        <taxon>Taphrinales</taxon>
        <taxon>Protomycetaceae</taxon>
        <taxon>Protomyces</taxon>
    </lineage>
</organism>
<dbReference type="AlphaFoldDB" id="A0A1Y2FHU8"/>
<dbReference type="GO" id="GO:0005777">
    <property type="term" value="C:peroxisome"/>
    <property type="evidence" value="ECO:0007669"/>
    <property type="project" value="TreeGrafter"/>
</dbReference>
<name>A0A1Y2FHU8_PROLT</name>
<dbReference type="EMBL" id="MCFI01000008">
    <property type="protein sequence ID" value="ORY83177.1"/>
    <property type="molecule type" value="Genomic_DNA"/>
</dbReference>
<dbReference type="STRING" id="56484.A0A1Y2FHU8"/>
<dbReference type="PANTHER" id="PTHR11941:SF75">
    <property type="entry name" value="ENOYL-COA HYDRATASE_ISOMERASE FAMILY PROTEIN"/>
    <property type="match status" value="1"/>
</dbReference>
<keyword evidence="2" id="KW-1185">Reference proteome</keyword>
<comment type="caution">
    <text evidence="1">The sequence shown here is derived from an EMBL/GenBank/DDBJ whole genome shotgun (WGS) entry which is preliminary data.</text>
</comment>
<proteinExistence type="predicted"/>
<dbReference type="GeneID" id="63783491"/>
<dbReference type="InterPro" id="IPR029045">
    <property type="entry name" value="ClpP/crotonase-like_dom_sf"/>
</dbReference>
<evidence type="ECO:0000313" key="1">
    <source>
        <dbReference type="EMBL" id="ORY83177.1"/>
    </source>
</evidence>
<dbReference type="Proteomes" id="UP000193685">
    <property type="component" value="Unassembled WGS sequence"/>
</dbReference>
<gene>
    <name evidence="1" type="ORF">BCR37DRAFT_298080</name>
</gene>
<dbReference type="PANTHER" id="PTHR11941">
    <property type="entry name" value="ENOYL-COA HYDRATASE-RELATED"/>
    <property type="match status" value="1"/>
</dbReference>
<dbReference type="OMA" id="SIVCTNP"/>